<dbReference type="PANTHER" id="PTHR47989">
    <property type="entry name" value="OS01G0750732 PROTEIN"/>
    <property type="match status" value="1"/>
</dbReference>
<dbReference type="Gene3D" id="1.10.510.10">
    <property type="entry name" value="Transferase(Phosphotransferase) domain 1"/>
    <property type="match status" value="2"/>
</dbReference>
<dbReference type="GO" id="GO:0004674">
    <property type="term" value="F:protein serine/threonine kinase activity"/>
    <property type="evidence" value="ECO:0007669"/>
    <property type="project" value="UniProtKB-KW"/>
</dbReference>
<accession>A0A5N6RH16</accession>
<dbReference type="PROSITE" id="PS00108">
    <property type="entry name" value="PROTEIN_KINASE_ST"/>
    <property type="match status" value="1"/>
</dbReference>
<dbReference type="InterPro" id="IPR008271">
    <property type="entry name" value="Ser/Thr_kinase_AS"/>
</dbReference>
<dbReference type="InterPro" id="IPR011009">
    <property type="entry name" value="Kinase-like_dom_sf"/>
</dbReference>
<dbReference type="Pfam" id="PF07714">
    <property type="entry name" value="PK_Tyr_Ser-Thr"/>
    <property type="match status" value="1"/>
</dbReference>
<dbReference type="EMBL" id="CM017326">
    <property type="protein sequence ID" value="KAE8077884.1"/>
    <property type="molecule type" value="Genomic_DNA"/>
</dbReference>
<feature type="region of interest" description="Disordered" evidence="4">
    <location>
        <begin position="42"/>
        <end position="73"/>
    </location>
</feature>
<protein>
    <recommendedName>
        <fullName evidence="6">Protein kinase domain-containing protein</fullName>
    </recommendedName>
</protein>
<keyword evidence="5" id="KW-1133">Transmembrane helix</keyword>
<keyword evidence="5" id="KW-0812">Transmembrane</keyword>
<evidence type="ECO:0000256" key="3">
    <source>
        <dbReference type="ARBA" id="ARBA00022840"/>
    </source>
</evidence>
<dbReference type="AlphaFoldDB" id="A0A5N6RH16"/>
<organism evidence="7 8">
    <name type="scientific">Carpinus fangiana</name>
    <dbReference type="NCBI Taxonomy" id="176857"/>
    <lineage>
        <taxon>Eukaryota</taxon>
        <taxon>Viridiplantae</taxon>
        <taxon>Streptophyta</taxon>
        <taxon>Embryophyta</taxon>
        <taxon>Tracheophyta</taxon>
        <taxon>Spermatophyta</taxon>
        <taxon>Magnoliopsida</taxon>
        <taxon>eudicotyledons</taxon>
        <taxon>Gunneridae</taxon>
        <taxon>Pentapetalae</taxon>
        <taxon>rosids</taxon>
        <taxon>fabids</taxon>
        <taxon>Fagales</taxon>
        <taxon>Betulaceae</taxon>
        <taxon>Carpinus</taxon>
    </lineage>
</organism>
<keyword evidence="2" id="KW-0547">Nucleotide-binding</keyword>
<evidence type="ECO:0000256" key="5">
    <source>
        <dbReference type="SAM" id="Phobius"/>
    </source>
</evidence>
<dbReference type="Gene3D" id="3.30.200.20">
    <property type="entry name" value="Phosphorylase Kinase, domain 1"/>
    <property type="match status" value="1"/>
</dbReference>
<keyword evidence="3" id="KW-0067">ATP-binding</keyword>
<proteinExistence type="predicted"/>
<evidence type="ECO:0000313" key="8">
    <source>
        <dbReference type="Proteomes" id="UP000327013"/>
    </source>
</evidence>
<dbReference type="PROSITE" id="PS50011">
    <property type="entry name" value="PROTEIN_KINASE_DOM"/>
    <property type="match status" value="1"/>
</dbReference>
<dbReference type="PANTHER" id="PTHR47989:SF24">
    <property type="entry name" value="CALCIUM_CALMODULIN-REGULATED RECEPTOR-LIKE KINASE 1 ISOFORM X1"/>
    <property type="match status" value="1"/>
</dbReference>
<evidence type="ECO:0000256" key="2">
    <source>
        <dbReference type="ARBA" id="ARBA00022741"/>
    </source>
</evidence>
<evidence type="ECO:0000313" key="7">
    <source>
        <dbReference type="EMBL" id="KAE8077884.1"/>
    </source>
</evidence>
<sequence>MVDMKGILLGLMFGFTIGWIVGVGAAFVFYSVFFCIKTQIEKSNSPTPSRGVDSTTAFSDSNVGQETPRTSEWSSLPQWLEGLKRKNVVSACGIPKCSYKDIQKATRDFTTSIGEGAFGPVYKAQMATGETVAVKVLATNSRQGNNDFLSEVLLLGRLHHKNLVNLVGYGAERGQHMLLYVYMSNGSLASHLYGENQDPLSWDLRVQIALDVARGLEYLHYGAFPPVVHRDIKSSNILLDRCMRARAAMDMEGESRWEEIVDPQLDGKFNAQELDGVAVLAFKCVNHVSNLRPSMRDTVQALYQITKMRRGRKHHKRISSATADEVYIELAQLGTPDLSFVER</sequence>
<evidence type="ECO:0000256" key="4">
    <source>
        <dbReference type="SAM" id="MobiDB-lite"/>
    </source>
</evidence>
<feature type="transmembrane region" description="Helical" evidence="5">
    <location>
        <begin position="7"/>
        <end position="33"/>
    </location>
</feature>
<dbReference type="Proteomes" id="UP000327013">
    <property type="component" value="Chromosome 6"/>
</dbReference>
<keyword evidence="1" id="KW-0808">Transferase</keyword>
<evidence type="ECO:0000256" key="1">
    <source>
        <dbReference type="ARBA" id="ARBA00022527"/>
    </source>
</evidence>
<evidence type="ECO:0000259" key="6">
    <source>
        <dbReference type="PROSITE" id="PS50011"/>
    </source>
</evidence>
<dbReference type="InterPro" id="IPR001245">
    <property type="entry name" value="Ser-Thr/Tyr_kinase_cat_dom"/>
</dbReference>
<gene>
    <name evidence="7" type="ORF">FH972_016402</name>
</gene>
<keyword evidence="8" id="KW-1185">Reference proteome</keyword>
<reference evidence="7 8" key="1">
    <citation type="submission" date="2019-06" db="EMBL/GenBank/DDBJ databases">
        <title>A chromosomal-level reference genome of Carpinus fangiana (Coryloideae, Betulaceae).</title>
        <authorList>
            <person name="Yang X."/>
            <person name="Wang Z."/>
            <person name="Zhang L."/>
            <person name="Hao G."/>
            <person name="Liu J."/>
            <person name="Yang Y."/>
        </authorList>
    </citation>
    <scope>NUCLEOTIDE SEQUENCE [LARGE SCALE GENOMIC DNA]</scope>
    <source>
        <strain evidence="7">Cfa_2016G</strain>
        <tissue evidence="7">Leaf</tissue>
    </source>
</reference>
<dbReference type="SUPFAM" id="SSF56112">
    <property type="entry name" value="Protein kinase-like (PK-like)"/>
    <property type="match status" value="1"/>
</dbReference>
<dbReference type="SMART" id="SM00220">
    <property type="entry name" value="S_TKc"/>
    <property type="match status" value="1"/>
</dbReference>
<feature type="domain" description="Protein kinase" evidence="6">
    <location>
        <begin position="107"/>
        <end position="343"/>
    </location>
</feature>
<name>A0A5N6RH16_9ROSI</name>
<keyword evidence="5" id="KW-0472">Membrane</keyword>
<dbReference type="InterPro" id="IPR000719">
    <property type="entry name" value="Prot_kinase_dom"/>
</dbReference>
<keyword evidence="1" id="KW-0723">Serine/threonine-protein kinase</keyword>
<dbReference type="GO" id="GO:0005524">
    <property type="term" value="F:ATP binding"/>
    <property type="evidence" value="ECO:0007669"/>
    <property type="project" value="UniProtKB-KW"/>
</dbReference>
<dbReference type="OrthoDB" id="4062651at2759"/>
<keyword evidence="1" id="KW-0418">Kinase</keyword>